<sequence>MKYLIIPVTPFQQNCTLLWCESSLKAAVVDPGGNPERIRAEISRLGLSLEMVLLTHGHLDHVGAAVEMAESFGVEILGPHEDDSFWLQMLPQQSQRFGFPPCAAFEPSRYLVEGDVISIGDECLEVLHCPGHTPGHLVFFHRAGMLALVGDVLFNGSIGRTDFPRSNHEQLLHSIKNKLWPLGDVSFIPGHGPMSTFARERLSNPFVADPRFG</sequence>
<dbReference type="Proteomes" id="UP000663281">
    <property type="component" value="Chromosome"/>
</dbReference>
<dbReference type="EMBL" id="CP071504">
    <property type="protein sequence ID" value="QSX28813.1"/>
    <property type="molecule type" value="Genomic_DNA"/>
</dbReference>
<gene>
    <name evidence="6" type="ORF">JYB88_11080</name>
</gene>
<protein>
    <submittedName>
        <fullName evidence="6">MBL fold metallo-hydrolase</fullName>
    </submittedName>
</protein>
<dbReference type="PANTHER" id="PTHR46233:SF3">
    <property type="entry name" value="HYDROXYACYLGLUTATHIONE HYDROLASE GLOC"/>
    <property type="match status" value="1"/>
</dbReference>
<evidence type="ECO:0000259" key="5">
    <source>
        <dbReference type="SMART" id="SM00849"/>
    </source>
</evidence>
<evidence type="ECO:0000256" key="2">
    <source>
        <dbReference type="ARBA" id="ARBA00022723"/>
    </source>
</evidence>
<organism evidence="6 7">
    <name type="scientific">Shewanella cyperi</name>
    <dbReference type="NCBI Taxonomy" id="2814292"/>
    <lineage>
        <taxon>Bacteria</taxon>
        <taxon>Pseudomonadati</taxon>
        <taxon>Pseudomonadota</taxon>
        <taxon>Gammaproteobacteria</taxon>
        <taxon>Alteromonadales</taxon>
        <taxon>Shewanellaceae</taxon>
        <taxon>Shewanella</taxon>
    </lineage>
</organism>
<dbReference type="PANTHER" id="PTHR46233">
    <property type="entry name" value="HYDROXYACYLGLUTATHIONE HYDROLASE GLOC"/>
    <property type="match status" value="1"/>
</dbReference>
<dbReference type="GO" id="GO:0016787">
    <property type="term" value="F:hydrolase activity"/>
    <property type="evidence" value="ECO:0007669"/>
    <property type="project" value="UniProtKB-KW"/>
</dbReference>
<evidence type="ECO:0000256" key="3">
    <source>
        <dbReference type="ARBA" id="ARBA00022801"/>
    </source>
</evidence>
<dbReference type="KEGG" id="scyp:JYB88_11080"/>
<keyword evidence="4" id="KW-0862">Zinc</keyword>
<evidence type="ECO:0000256" key="1">
    <source>
        <dbReference type="ARBA" id="ARBA00001947"/>
    </source>
</evidence>
<keyword evidence="3" id="KW-0378">Hydrolase</keyword>
<dbReference type="InterPro" id="IPR001279">
    <property type="entry name" value="Metallo-B-lactamas"/>
</dbReference>
<reference evidence="6 7" key="1">
    <citation type="submission" date="2021-03" db="EMBL/GenBank/DDBJ databases">
        <title>Novel species identification of genus Shewanella.</title>
        <authorList>
            <person name="Liu G."/>
            <person name="Zhang Q."/>
        </authorList>
    </citation>
    <scope>NUCLEOTIDE SEQUENCE [LARGE SCALE GENOMIC DNA]</scope>
    <source>
        <strain evidence="6 7">FJAT-53726</strain>
    </source>
</reference>
<evidence type="ECO:0000313" key="6">
    <source>
        <dbReference type="EMBL" id="QSX28813.1"/>
    </source>
</evidence>
<proteinExistence type="predicted"/>
<dbReference type="SUPFAM" id="SSF56281">
    <property type="entry name" value="Metallo-hydrolase/oxidoreductase"/>
    <property type="match status" value="1"/>
</dbReference>
<evidence type="ECO:0000256" key="4">
    <source>
        <dbReference type="ARBA" id="ARBA00022833"/>
    </source>
</evidence>
<dbReference type="SMART" id="SM00849">
    <property type="entry name" value="Lactamase_B"/>
    <property type="match status" value="1"/>
</dbReference>
<dbReference type="Pfam" id="PF00753">
    <property type="entry name" value="Lactamase_B"/>
    <property type="match status" value="1"/>
</dbReference>
<dbReference type="GO" id="GO:0046872">
    <property type="term" value="F:metal ion binding"/>
    <property type="evidence" value="ECO:0007669"/>
    <property type="project" value="UniProtKB-KW"/>
</dbReference>
<dbReference type="CDD" id="cd07737">
    <property type="entry name" value="YcbL-like_MBL-fold"/>
    <property type="match status" value="1"/>
</dbReference>
<comment type="cofactor">
    <cofactor evidence="1">
        <name>Zn(2+)</name>
        <dbReference type="ChEBI" id="CHEBI:29105"/>
    </cofactor>
</comment>
<name>A0A974XKA7_9GAMM</name>
<feature type="domain" description="Metallo-beta-lactamase" evidence="5">
    <location>
        <begin position="12"/>
        <end position="191"/>
    </location>
</feature>
<dbReference type="Gene3D" id="3.60.15.10">
    <property type="entry name" value="Ribonuclease Z/Hydroxyacylglutathione hydrolase-like"/>
    <property type="match status" value="1"/>
</dbReference>
<dbReference type="AlphaFoldDB" id="A0A974XKA7"/>
<keyword evidence="7" id="KW-1185">Reference proteome</keyword>
<dbReference type="RefSeq" id="WP_207324158.1">
    <property type="nucleotide sequence ID" value="NZ_CP071504.1"/>
</dbReference>
<evidence type="ECO:0000313" key="7">
    <source>
        <dbReference type="Proteomes" id="UP000663281"/>
    </source>
</evidence>
<dbReference type="InterPro" id="IPR036866">
    <property type="entry name" value="RibonucZ/Hydroxyglut_hydro"/>
</dbReference>
<accession>A0A974XKA7</accession>
<dbReference type="InterPro" id="IPR051453">
    <property type="entry name" value="MBL_Glyoxalase_II"/>
</dbReference>
<keyword evidence="2" id="KW-0479">Metal-binding</keyword>